<dbReference type="Gene3D" id="1.10.1370.30">
    <property type="match status" value="1"/>
</dbReference>
<dbReference type="RefSeq" id="WP_254163398.1">
    <property type="nucleotide sequence ID" value="NZ_JAHESF010000009.1"/>
</dbReference>
<comment type="similarity">
    <text evidence="6">Belongs to the peptidase M3 family.</text>
</comment>
<dbReference type="PANTHER" id="PTHR11804:SF48">
    <property type="entry name" value="PUTATIVE-RELATED"/>
    <property type="match status" value="1"/>
</dbReference>
<dbReference type="Pfam" id="PF01432">
    <property type="entry name" value="Peptidase_M3"/>
    <property type="match status" value="1"/>
</dbReference>
<feature type="domain" description="Peptidase M3A/M3B catalytic" evidence="7">
    <location>
        <begin position="177"/>
        <end position="562"/>
    </location>
</feature>
<dbReference type="InterPro" id="IPR045090">
    <property type="entry name" value="Pept_M3A_M3B"/>
</dbReference>
<comment type="cofactor">
    <cofactor evidence="6">
        <name>Zn(2+)</name>
        <dbReference type="ChEBI" id="CHEBI:29105"/>
    </cofactor>
    <text evidence="6">Binds 1 zinc ion.</text>
</comment>
<evidence type="ECO:0000313" key="9">
    <source>
        <dbReference type="Proteomes" id="UP001319200"/>
    </source>
</evidence>
<evidence type="ECO:0000256" key="6">
    <source>
        <dbReference type="RuleBase" id="RU003435"/>
    </source>
</evidence>
<accession>A0AAP2DLK9</accession>
<reference evidence="8 9" key="1">
    <citation type="submission" date="2021-05" db="EMBL/GenBank/DDBJ databases">
        <title>A Polyphasic approach of four new species of the genus Ohtaekwangia: Ohtaekwangia histidinii sp. nov., Ohtaekwangia cretensis sp. nov., Ohtaekwangia indiensis sp. nov., Ohtaekwangia reichenbachii sp. nov. from diverse environment.</title>
        <authorList>
            <person name="Octaviana S."/>
        </authorList>
    </citation>
    <scope>NUCLEOTIDE SEQUENCE [LARGE SCALE GENOMIC DNA]</scope>
    <source>
        <strain evidence="8 9">PWU4</strain>
    </source>
</reference>
<evidence type="ECO:0000259" key="7">
    <source>
        <dbReference type="Pfam" id="PF01432"/>
    </source>
</evidence>
<dbReference type="GO" id="GO:0006508">
    <property type="term" value="P:proteolysis"/>
    <property type="evidence" value="ECO:0007669"/>
    <property type="project" value="UniProtKB-KW"/>
</dbReference>
<dbReference type="GO" id="GO:0046872">
    <property type="term" value="F:metal ion binding"/>
    <property type="evidence" value="ECO:0007669"/>
    <property type="project" value="UniProtKB-UniRule"/>
</dbReference>
<keyword evidence="3 6" id="KW-0378">Hydrolase</keyword>
<dbReference type="InterPro" id="IPR011976">
    <property type="entry name" value="Pept_M3B_oligopep-rel"/>
</dbReference>
<evidence type="ECO:0000256" key="4">
    <source>
        <dbReference type="ARBA" id="ARBA00022833"/>
    </source>
</evidence>
<dbReference type="InterPro" id="IPR001567">
    <property type="entry name" value="Pept_M3A_M3B_dom"/>
</dbReference>
<keyword evidence="5 6" id="KW-0482">Metalloprotease</keyword>
<dbReference type="NCBIfam" id="TIGR02289">
    <property type="entry name" value="M3_not_pepF"/>
    <property type="match status" value="1"/>
</dbReference>
<keyword evidence="4 6" id="KW-0862">Zinc</keyword>
<dbReference type="Proteomes" id="UP001319200">
    <property type="component" value="Unassembled WGS sequence"/>
</dbReference>
<dbReference type="PANTHER" id="PTHR11804">
    <property type="entry name" value="PROTEASE M3 THIMET OLIGOPEPTIDASE-RELATED"/>
    <property type="match status" value="1"/>
</dbReference>
<dbReference type="EMBL" id="JAHESF010000009">
    <property type="protein sequence ID" value="MBT1697528.1"/>
    <property type="molecule type" value="Genomic_DNA"/>
</dbReference>
<name>A0AAP2DLK9_9BACT</name>
<gene>
    <name evidence="8" type="ORF">KK083_11620</name>
</gene>
<dbReference type="CDD" id="cd09606">
    <property type="entry name" value="M3B_PepF"/>
    <property type="match status" value="1"/>
</dbReference>
<dbReference type="GO" id="GO:0004222">
    <property type="term" value="F:metalloendopeptidase activity"/>
    <property type="evidence" value="ECO:0007669"/>
    <property type="project" value="InterPro"/>
</dbReference>
<evidence type="ECO:0000256" key="3">
    <source>
        <dbReference type="ARBA" id="ARBA00022801"/>
    </source>
</evidence>
<comment type="caution">
    <text evidence="8">The sequence shown here is derived from an EMBL/GenBank/DDBJ whole genome shotgun (WGS) entry which is preliminary data.</text>
</comment>
<protein>
    <submittedName>
        <fullName evidence="8">M3 family oligoendopeptidase</fullName>
    </submittedName>
</protein>
<organism evidence="8 9">
    <name type="scientific">Chryseosolibacter histidini</name>
    <dbReference type="NCBI Taxonomy" id="2782349"/>
    <lineage>
        <taxon>Bacteria</taxon>
        <taxon>Pseudomonadati</taxon>
        <taxon>Bacteroidota</taxon>
        <taxon>Cytophagia</taxon>
        <taxon>Cytophagales</taxon>
        <taxon>Chryseotaleaceae</taxon>
        <taxon>Chryseosolibacter</taxon>
    </lineage>
</organism>
<evidence type="ECO:0000256" key="5">
    <source>
        <dbReference type="ARBA" id="ARBA00023049"/>
    </source>
</evidence>
<keyword evidence="2 6" id="KW-0479">Metal-binding</keyword>
<sequence>MTDVIDIPKRPVRKFLPANFAVTSWEVLKPYFDDLLARKIESLESLRKWFLDRSELESVISEDLAWRYIRMTCYTENQDYLKAYQDFIQNIQPQIAPVSDQLNKKAAAVPAINDLAKEEGYDILIRNLKKDIEIFREENVPLFTEISTQSQKYAQISGAMTVNIDGKEMTLQQASVLLMSTDRKKREEVYHKITERRLQDKDALDDLFTQLIKLRHQVAVNAGFKNFRDYMFKALGRFDYTPQDCFNFHEAIQHEVVPLLNEFAKERKKLLKVDSLRPWDKAVDPEGREALKPFTNGKELTEKTIEVFHRLDKYLGQCLSVMQAMGHLDLESRIGKAPGGYNYPLAEIGVPFIFMNATSTLRDMVTIMHEGGHAIHNFLTRELALNDFKSTPSEVAELASMSMELISMDHWNVFFTNPAELQRAKREHLEDSIETLPWVATIDKFQHWIYENPEHTPAQRKEAWNRIFDQFADTQTDWSGLQVAKDYLWQKQLHLYEVPFYYIEYGMAQLGAIAVWRNFRNDPAKGLQGYQNALKLGYLRSIPEIYKAANIKFDFSRNYIKELISFVRKEL</sequence>
<proteinExistence type="inferred from homology"/>
<evidence type="ECO:0000313" key="8">
    <source>
        <dbReference type="EMBL" id="MBT1697528.1"/>
    </source>
</evidence>
<dbReference type="GO" id="GO:0006518">
    <property type="term" value="P:peptide metabolic process"/>
    <property type="evidence" value="ECO:0007669"/>
    <property type="project" value="TreeGrafter"/>
</dbReference>
<keyword evidence="9" id="KW-1185">Reference proteome</keyword>
<evidence type="ECO:0000256" key="1">
    <source>
        <dbReference type="ARBA" id="ARBA00022670"/>
    </source>
</evidence>
<dbReference type="AlphaFoldDB" id="A0AAP2DLK9"/>
<dbReference type="SUPFAM" id="SSF55486">
    <property type="entry name" value="Metalloproteases ('zincins'), catalytic domain"/>
    <property type="match status" value="1"/>
</dbReference>
<evidence type="ECO:0000256" key="2">
    <source>
        <dbReference type="ARBA" id="ARBA00022723"/>
    </source>
</evidence>
<keyword evidence="1 6" id="KW-0645">Protease</keyword>